<dbReference type="EC" id="2.1.1.37" evidence="1"/>
<evidence type="ECO:0000313" key="8">
    <source>
        <dbReference type="EMBL" id="PNH03379.1"/>
    </source>
</evidence>
<dbReference type="OrthoDB" id="5376140at2759"/>
<dbReference type="GO" id="GO:0005634">
    <property type="term" value="C:nucleus"/>
    <property type="evidence" value="ECO:0007669"/>
    <property type="project" value="InterPro"/>
</dbReference>
<dbReference type="PANTHER" id="PTHR10629">
    <property type="entry name" value="CYTOSINE-SPECIFIC METHYLTRANSFERASE"/>
    <property type="match status" value="1"/>
</dbReference>
<feature type="compositionally biased region" description="Acidic residues" evidence="7">
    <location>
        <begin position="615"/>
        <end position="639"/>
    </location>
</feature>
<keyword evidence="4 6" id="KW-0949">S-adenosyl-L-methionine</keyword>
<dbReference type="GO" id="GO:0003677">
    <property type="term" value="F:DNA binding"/>
    <property type="evidence" value="ECO:0007669"/>
    <property type="project" value="TreeGrafter"/>
</dbReference>
<feature type="region of interest" description="Disordered" evidence="7">
    <location>
        <begin position="271"/>
        <end position="317"/>
    </location>
</feature>
<gene>
    <name evidence="8" type="ORF">TSOC_010583</name>
</gene>
<dbReference type="SUPFAM" id="SSF53335">
    <property type="entry name" value="S-adenosyl-L-methionine-dependent methyltransferases"/>
    <property type="match status" value="1"/>
</dbReference>
<dbReference type="Proteomes" id="UP000236333">
    <property type="component" value="Unassembled WGS sequence"/>
</dbReference>
<dbReference type="PANTHER" id="PTHR10629:SF52">
    <property type="entry name" value="DNA (CYTOSINE-5)-METHYLTRANSFERASE 1"/>
    <property type="match status" value="1"/>
</dbReference>
<keyword evidence="9" id="KW-1185">Reference proteome</keyword>
<evidence type="ECO:0000256" key="2">
    <source>
        <dbReference type="ARBA" id="ARBA00022603"/>
    </source>
</evidence>
<feature type="region of interest" description="Disordered" evidence="7">
    <location>
        <begin position="222"/>
        <end position="244"/>
    </location>
</feature>
<keyword evidence="2 6" id="KW-0489">Methyltransferase</keyword>
<name>A0A2J7ZSY5_9CHLO</name>
<reference evidence="8 9" key="1">
    <citation type="journal article" date="2017" name="Mol. Biol. Evol.">
        <title>The 4-celled Tetrabaena socialis nuclear genome reveals the essential components for genetic control of cell number at the origin of multicellularity in the volvocine lineage.</title>
        <authorList>
            <person name="Featherston J."/>
            <person name="Arakaki Y."/>
            <person name="Hanschen E.R."/>
            <person name="Ferris P.J."/>
            <person name="Michod R.E."/>
            <person name="Olson B.J.S.C."/>
            <person name="Nozaki H."/>
            <person name="Durand P.M."/>
        </authorList>
    </citation>
    <scope>NUCLEOTIDE SEQUENCE [LARGE SCALE GENOMIC DNA]</scope>
    <source>
        <strain evidence="8 9">NIES-571</strain>
    </source>
</reference>
<feature type="compositionally biased region" description="Low complexity" evidence="7">
    <location>
        <begin position="819"/>
        <end position="844"/>
    </location>
</feature>
<dbReference type="InterPro" id="IPR029063">
    <property type="entry name" value="SAM-dependent_MTases_sf"/>
</dbReference>
<dbReference type="AlphaFoldDB" id="A0A2J7ZSY5"/>
<dbReference type="InterPro" id="IPR001525">
    <property type="entry name" value="C5_MeTfrase"/>
</dbReference>
<proteinExistence type="inferred from homology"/>
<keyword evidence="3 6" id="KW-0808">Transferase</keyword>
<dbReference type="GO" id="GO:0003886">
    <property type="term" value="F:DNA (cytosine-5-)-methyltransferase activity"/>
    <property type="evidence" value="ECO:0007669"/>
    <property type="project" value="UniProtKB-EC"/>
</dbReference>
<comment type="similarity">
    <text evidence="6">Belongs to the class I-like SAM-binding methyltransferase superfamily. C5-methyltransferase family.</text>
</comment>
<accession>A0A2J7ZSY5</accession>
<protein>
    <recommendedName>
        <fullName evidence="1">DNA (cytosine-5-)-methyltransferase</fullName>
        <ecNumber evidence="1">2.1.1.37</ecNumber>
    </recommendedName>
</protein>
<evidence type="ECO:0000256" key="6">
    <source>
        <dbReference type="PROSITE-ProRule" id="PRU01016"/>
    </source>
</evidence>
<feature type="compositionally biased region" description="Acidic residues" evidence="7">
    <location>
        <begin position="278"/>
        <end position="300"/>
    </location>
</feature>
<evidence type="ECO:0000256" key="3">
    <source>
        <dbReference type="ARBA" id="ARBA00022679"/>
    </source>
</evidence>
<feature type="compositionally biased region" description="Low complexity" evidence="7">
    <location>
        <begin position="592"/>
        <end position="614"/>
    </location>
</feature>
<feature type="non-terminal residue" evidence="8">
    <location>
        <position position="992"/>
    </location>
</feature>
<feature type="compositionally biased region" description="Acidic residues" evidence="7">
    <location>
        <begin position="572"/>
        <end position="582"/>
    </location>
</feature>
<sequence length="992" mass="102519">PDEQYARWHRVVGRITAAAVQILTWLDEQDRAARLSFADIAARLAALPPSHAAHISGKVDVVERFIVVHGQVILNQIDRYYKEAVRRCGFVKALKTKLGERRHRKLAAAGRGFRGKQAKAGGKLVVVNPMKNRQARKGGRPVPMPATTTQQVRRIWSEFFATTAQPEEGQQAGEGAGEGAAVACGTGAYGNGEAAGGSGAGGSGSGSAAPVAAAAAASVAGAVKAPRQRKAAMPSRTWALAEPRQTEGRTMYGVATCGDLRLTPGSVIRLGRTAVSGPEEDASEEGSSEGSEGEEDEQEEGAAGAAEEGGGGEGLAVRPMVPRVRGRFGLVQSIFADQGRESAPQVQVRRMVHGHDTVLGDVASASELFLLDLSPRPAVPASRGGPRDGAGAGGGAAGDLGALQCLPLNGRTVAEVAEAQQLSRAADHTTRLANAKADEARLQRDAERASSGLLPLLVYRNVYCPLLGMFRELRLKDLALGEYVQGSPAVTSLAMLPEGAGFTKDGVTYKVGDFMYVRAAAVDSKREEGEAAEKEGEEEAEEKEEKEVRAKGKQPLKAGTKGRGKTKAAAEAGEEAEEETEKEGEGKGTKGAGRQQPQRAGAAKGRAKTKALAVVEEEDEDEVEEVSEVEEPEEEEEEVVEKAAAKKRTSTKRTTHKGSSAGLRAWQVVQLVGVVAGPGPAKGKASSSGAAANAAAAALPATLQVRRFYRPEDVSADVAYNSGWWDLYAPAAAPAAAAAAAGGSSSGAYGSGGAPAAVELAVAEVYGKCKAVVGRPLPKKPLVDTFVVVGSFNPLQPSKTGPPPQTLALPQAPAATASAAGGAAANGRKAGPKQAAAKAQAPSSGTGGGEDAEDEEEEEGELDLLKLPTMDIFAGCGGLSEGMHQAGVADTRWAIEYDREAADAFKLNNPEATVLCNNCNVLLRAAMVKAGCLADCCSDPAADAAAEALDEASREGLPAPGAVGLMMGGPPCQGYSGMNRFNKGNWSQIQNS</sequence>
<organism evidence="8 9">
    <name type="scientific">Tetrabaena socialis</name>
    <dbReference type="NCBI Taxonomy" id="47790"/>
    <lineage>
        <taxon>Eukaryota</taxon>
        <taxon>Viridiplantae</taxon>
        <taxon>Chlorophyta</taxon>
        <taxon>core chlorophytes</taxon>
        <taxon>Chlorophyceae</taxon>
        <taxon>CS clade</taxon>
        <taxon>Chlamydomonadales</taxon>
        <taxon>Tetrabaenaceae</taxon>
        <taxon>Tetrabaena</taxon>
    </lineage>
</organism>
<dbReference type="Pfam" id="PF00145">
    <property type="entry name" value="DNA_methylase"/>
    <property type="match status" value="1"/>
</dbReference>
<evidence type="ECO:0000256" key="1">
    <source>
        <dbReference type="ARBA" id="ARBA00011975"/>
    </source>
</evidence>
<comment type="caution">
    <text evidence="8">The sequence shown here is derived from an EMBL/GenBank/DDBJ whole genome shotgun (WGS) entry which is preliminary data.</text>
</comment>
<evidence type="ECO:0000256" key="5">
    <source>
        <dbReference type="PIRSR" id="PIRSR037404-1"/>
    </source>
</evidence>
<dbReference type="Gene3D" id="3.40.50.150">
    <property type="entry name" value="Vaccinia Virus protein VP39"/>
    <property type="match status" value="1"/>
</dbReference>
<feature type="compositionally biased region" description="Acidic residues" evidence="7">
    <location>
        <begin position="850"/>
        <end position="862"/>
    </location>
</feature>
<evidence type="ECO:0000313" key="9">
    <source>
        <dbReference type="Proteomes" id="UP000236333"/>
    </source>
</evidence>
<feature type="non-terminal residue" evidence="8">
    <location>
        <position position="1"/>
    </location>
</feature>
<evidence type="ECO:0000256" key="4">
    <source>
        <dbReference type="ARBA" id="ARBA00022691"/>
    </source>
</evidence>
<dbReference type="GO" id="GO:0044027">
    <property type="term" value="P:negative regulation of gene expression via chromosomal CpG island methylation"/>
    <property type="evidence" value="ECO:0007669"/>
    <property type="project" value="TreeGrafter"/>
</dbReference>
<feature type="compositionally biased region" description="Basic and acidic residues" evidence="7">
    <location>
        <begin position="525"/>
        <end position="534"/>
    </location>
</feature>
<feature type="region of interest" description="Disordered" evidence="7">
    <location>
        <begin position="525"/>
        <end position="659"/>
    </location>
</feature>
<evidence type="ECO:0000256" key="7">
    <source>
        <dbReference type="SAM" id="MobiDB-lite"/>
    </source>
</evidence>
<dbReference type="GO" id="GO:0006346">
    <property type="term" value="P:DNA methylation-dependent constitutive heterochromatin formation"/>
    <property type="evidence" value="ECO:0007669"/>
    <property type="project" value="InterPro"/>
</dbReference>
<feature type="region of interest" description="Disordered" evidence="7">
    <location>
        <begin position="819"/>
        <end position="864"/>
    </location>
</feature>
<dbReference type="PROSITE" id="PS51679">
    <property type="entry name" value="SAM_MT_C5"/>
    <property type="match status" value="1"/>
</dbReference>
<dbReference type="InterPro" id="IPR050390">
    <property type="entry name" value="C5-Methyltransferase"/>
</dbReference>
<dbReference type="GO" id="GO:0032259">
    <property type="term" value="P:methylation"/>
    <property type="evidence" value="ECO:0007669"/>
    <property type="project" value="UniProtKB-KW"/>
</dbReference>
<feature type="active site" evidence="5 6">
    <location>
        <position position="972"/>
    </location>
</feature>
<dbReference type="EMBL" id="PGGS01000511">
    <property type="protein sequence ID" value="PNH03379.1"/>
    <property type="molecule type" value="Genomic_DNA"/>
</dbReference>
<feature type="compositionally biased region" description="Basic residues" evidence="7">
    <location>
        <begin position="645"/>
        <end position="656"/>
    </location>
</feature>